<dbReference type="VEuPathDB" id="FungiDB:HZS61_001833"/>
<evidence type="ECO:0000313" key="1">
    <source>
        <dbReference type="EMBL" id="RKK93899.1"/>
    </source>
</evidence>
<dbReference type="EMBL" id="MRCY01000157">
    <property type="protein sequence ID" value="RKK93899.1"/>
    <property type="molecule type" value="Genomic_DNA"/>
</dbReference>
<dbReference type="Proteomes" id="UP000285860">
    <property type="component" value="Unassembled WGS sequence"/>
</dbReference>
<protein>
    <submittedName>
        <fullName evidence="1">Uncharacterized protein</fullName>
    </submittedName>
</protein>
<name>A0A420PMX7_FUSOX</name>
<dbReference type="AlphaFoldDB" id="A0A420PMX7"/>
<reference evidence="1 2" key="1">
    <citation type="journal article" date="2018" name="Sci. Rep.">
        <title>Characterisation of pathogen-specific regions and novel effector candidates in Fusarium oxysporum f. sp. cepae.</title>
        <authorList>
            <person name="Armitage A.D."/>
            <person name="Taylor A."/>
            <person name="Sobczyk M.K."/>
            <person name="Baxter L."/>
            <person name="Greenfield B.P."/>
            <person name="Bates H.J."/>
            <person name="Wilson F."/>
            <person name="Jackson A.C."/>
            <person name="Ott S."/>
            <person name="Harrison R.J."/>
            <person name="Clarkson J.P."/>
        </authorList>
    </citation>
    <scope>NUCLEOTIDE SEQUENCE [LARGE SCALE GENOMIC DNA]</scope>
    <source>
        <strain evidence="1 2">Fo_A28</strain>
    </source>
</reference>
<proteinExistence type="predicted"/>
<organism evidence="1 2">
    <name type="scientific">Fusarium oxysporum</name>
    <name type="common">Fusarium vascular wilt</name>
    <dbReference type="NCBI Taxonomy" id="5507"/>
    <lineage>
        <taxon>Eukaryota</taxon>
        <taxon>Fungi</taxon>
        <taxon>Dikarya</taxon>
        <taxon>Ascomycota</taxon>
        <taxon>Pezizomycotina</taxon>
        <taxon>Sordariomycetes</taxon>
        <taxon>Hypocreomycetidae</taxon>
        <taxon>Hypocreales</taxon>
        <taxon>Nectriaceae</taxon>
        <taxon>Fusarium</taxon>
        <taxon>Fusarium oxysporum species complex</taxon>
    </lineage>
</organism>
<sequence length="92" mass="10513">MTGERIFAVRYRLITLPRNKPNYGDVVRVKFGTGVFGDKETEVVFDEGDEEEAQGRDPVVISNDTDEISLSERYFEHGIELLGLENELEVVY</sequence>
<evidence type="ECO:0000313" key="2">
    <source>
        <dbReference type="Proteomes" id="UP000285860"/>
    </source>
</evidence>
<dbReference type="VEuPathDB" id="FungiDB:FOZG_17498"/>
<dbReference type="VEuPathDB" id="FungiDB:FOIG_13525"/>
<comment type="caution">
    <text evidence="1">The sequence shown here is derived from an EMBL/GenBank/DDBJ whole genome shotgun (WGS) entry which is preliminary data.</text>
</comment>
<gene>
    <name evidence="1" type="ORF">BFJ68_g15376</name>
</gene>
<accession>A0A420PMX7</accession>